<evidence type="ECO:0000313" key="2">
    <source>
        <dbReference type="Proteomes" id="UP000294644"/>
    </source>
</evidence>
<comment type="caution">
    <text evidence="1">The sequence shown here is derived from an EMBL/GenBank/DDBJ whole genome shotgun (WGS) entry which is preliminary data.</text>
</comment>
<gene>
    <name evidence="1" type="ORF">E0F91_08995</name>
</gene>
<dbReference type="PROSITE" id="PS51257">
    <property type="entry name" value="PROKAR_LIPOPROTEIN"/>
    <property type="match status" value="1"/>
</dbReference>
<proteinExistence type="predicted"/>
<organism evidence="1 2">
    <name type="scientific">Flavobacterium sandaracinum</name>
    <dbReference type="NCBI Taxonomy" id="2541733"/>
    <lineage>
        <taxon>Bacteria</taxon>
        <taxon>Pseudomonadati</taxon>
        <taxon>Bacteroidota</taxon>
        <taxon>Flavobacteriia</taxon>
        <taxon>Flavobacteriales</taxon>
        <taxon>Flavobacteriaceae</taxon>
        <taxon>Flavobacterium</taxon>
    </lineage>
</organism>
<name>A0A4V2Z1B4_9FLAO</name>
<dbReference type="EMBL" id="SMFN01000009">
    <property type="protein sequence ID" value="TDE04188.1"/>
    <property type="molecule type" value="Genomic_DNA"/>
</dbReference>
<protein>
    <recommendedName>
        <fullName evidence="3">DUF1570 domain-containing protein</fullName>
    </recommendedName>
</protein>
<evidence type="ECO:0008006" key="3">
    <source>
        <dbReference type="Google" id="ProtNLM"/>
    </source>
</evidence>
<dbReference type="OrthoDB" id="788362at2"/>
<sequence>MKNIFLFLFLFLFISCYCQEIKKISLTINSSVEYNNDSKNEYKKIINLLREFINSKNSTFKDNPSWIKNDNVFFSYPFLDLINIEYIQGNYRYNPTLLSISQTQNKNQFIAKIGWFKSDENKEISLRMIYNILVIKNDSDYLLKNILTHNISNWKEFKFENIRYLINPSHQFEEIKAKEFSKINDDLAVYFECDKISFTYFLCNSNKELMQTLGYDFEETMYFSNQNGSITYPHDNLIFSGNNSEINKHEAVHLYTFQKFKNKNNIIDEGIATFLGGSKGLNYAAHLEKLKNHLKNNPINLHDELFNNNYVLDESTSLRYTLGAFLCDLSLKKGGKNLLFQLLNSGSTNEELIIFLKSTFDIKDNSLHDFFLIELNK</sequence>
<accession>A0A4V2Z1B4</accession>
<dbReference type="AlphaFoldDB" id="A0A4V2Z1B4"/>
<dbReference type="Proteomes" id="UP000294644">
    <property type="component" value="Unassembled WGS sequence"/>
</dbReference>
<evidence type="ECO:0000313" key="1">
    <source>
        <dbReference type="EMBL" id="TDE04188.1"/>
    </source>
</evidence>
<dbReference type="RefSeq" id="WP_132066144.1">
    <property type="nucleotide sequence ID" value="NZ_SMFN01000009.1"/>
</dbReference>
<reference evidence="1 2" key="1">
    <citation type="submission" date="2019-03" db="EMBL/GenBank/DDBJ databases">
        <title>Flavobacterium LB-D12 sp. nov., isolated from arctic soil.</title>
        <authorList>
            <person name="Chaudhary D.K."/>
        </authorList>
    </citation>
    <scope>NUCLEOTIDE SEQUENCE [LARGE SCALE GENOMIC DNA]</scope>
    <source>
        <strain evidence="1 2">LB-D12</strain>
    </source>
</reference>
<keyword evidence="2" id="KW-1185">Reference proteome</keyword>